<comment type="catalytic activity">
    <reaction evidence="6 7">
        <text>7-aminomethyl-7-carbaguanine + guanosine(34) in tRNA = 7-aminomethyl-7-carbaguanosine(34) in tRNA + guanine</text>
        <dbReference type="Rhea" id="RHEA:24104"/>
        <dbReference type="Rhea" id="RHEA-COMP:10341"/>
        <dbReference type="Rhea" id="RHEA-COMP:10342"/>
        <dbReference type="ChEBI" id="CHEBI:16235"/>
        <dbReference type="ChEBI" id="CHEBI:58703"/>
        <dbReference type="ChEBI" id="CHEBI:74269"/>
        <dbReference type="ChEBI" id="CHEBI:82833"/>
        <dbReference type="EC" id="2.4.2.29"/>
    </reaction>
</comment>
<dbReference type="InterPro" id="IPR002616">
    <property type="entry name" value="tRNA_ribo_trans-like"/>
</dbReference>
<keyword evidence="7" id="KW-0479">Metal-binding</keyword>
<dbReference type="GO" id="GO:0008479">
    <property type="term" value="F:tRNA-guanosine(34) queuine transglycosylase activity"/>
    <property type="evidence" value="ECO:0007669"/>
    <property type="project" value="UniProtKB-UniRule"/>
</dbReference>
<dbReference type="InterPro" id="IPR050076">
    <property type="entry name" value="ArchSynthase1/Queuine_TRR"/>
</dbReference>
<protein>
    <recommendedName>
        <fullName evidence="7">Queuine tRNA-ribosyltransferase</fullName>
        <ecNumber evidence="7">2.4.2.29</ecNumber>
    </recommendedName>
    <alternativeName>
        <fullName evidence="7">Guanine insertion enzyme</fullName>
    </alternativeName>
    <alternativeName>
        <fullName evidence="7">tRNA-guanine transglycosylase</fullName>
    </alternativeName>
</protein>
<dbReference type="SUPFAM" id="SSF51713">
    <property type="entry name" value="tRNA-guanine transglycosylase"/>
    <property type="match status" value="1"/>
</dbReference>
<dbReference type="InterPro" id="IPR036511">
    <property type="entry name" value="TGT-like_sf"/>
</dbReference>
<feature type="binding site" evidence="7">
    <location>
        <position position="332"/>
    </location>
    <ligand>
        <name>Zn(2+)</name>
        <dbReference type="ChEBI" id="CHEBI:29105"/>
    </ligand>
</feature>
<sequence>MFELLQTDTQTAARLGRLTTPHGVVETPVFMPVGTQATVKALDPRELEEMGTQIILGNTYHLYIRPGLEILQAAGGLHRFMNWHKPILTDSGGYQVFSLAQIRKIHPHGVEFRSHVDGARLFLGPREAMAIQRVLGSDIAMVFDECPPYDAPPREQRLAVERTLRWARECREQPRAEGQQVFGIVQGGTNAELRQYCARELVAMDFDGYAIGGVSVGEPEPEMFRAVDMTVPHLPVEKPRYAMGLGTPAQIVELVARGVDMFDCVLPTRVARNGTAFTRRGAFPLKGGAYKADFRPIEEGCDCFACRHFTRAYLRHLLNVNEILGLRMVSVHNTHLYLKLMADIRAAIRAGCFEEFRREFVAGYVPSRRVLSARAAAGLER</sequence>
<feature type="binding site" evidence="7">
    <location>
        <position position="144"/>
    </location>
    <ligand>
        <name>substrate</name>
    </ligand>
</feature>
<evidence type="ECO:0000256" key="4">
    <source>
        <dbReference type="ARBA" id="ARBA00022694"/>
    </source>
</evidence>
<feature type="region of interest" description="RNA binding; important for wobble base 34 recognition" evidence="7">
    <location>
        <begin position="268"/>
        <end position="272"/>
    </location>
</feature>
<feature type="active site" description="Nucleophile" evidence="7">
    <location>
        <position position="263"/>
    </location>
</feature>
<feature type="binding site" evidence="7">
    <location>
        <position position="186"/>
    </location>
    <ligand>
        <name>substrate</name>
    </ligand>
</feature>
<comment type="similarity">
    <text evidence="7">Belongs to the queuine tRNA-ribosyltransferase family.</text>
</comment>
<keyword evidence="2 7" id="KW-0328">Glycosyltransferase</keyword>
<dbReference type="GO" id="GO:0005829">
    <property type="term" value="C:cytosol"/>
    <property type="evidence" value="ECO:0007669"/>
    <property type="project" value="TreeGrafter"/>
</dbReference>
<evidence type="ECO:0000256" key="1">
    <source>
        <dbReference type="ARBA" id="ARBA00004691"/>
    </source>
</evidence>
<evidence type="ECO:0000256" key="3">
    <source>
        <dbReference type="ARBA" id="ARBA00022679"/>
    </source>
</evidence>
<keyword evidence="5 7" id="KW-0671">Queuosine biosynthesis</keyword>
<proteinExistence type="inferred from homology"/>
<comment type="caution">
    <text evidence="7">Lacks conserved residue(s) required for the propagation of feature annotation.</text>
</comment>
<feature type="domain" description="tRNA-guanine(15) transglycosylase-like" evidence="8">
    <location>
        <begin position="11"/>
        <end position="364"/>
    </location>
</feature>
<evidence type="ECO:0000256" key="6">
    <source>
        <dbReference type="ARBA" id="ARBA00050112"/>
    </source>
</evidence>
<dbReference type="PANTHER" id="PTHR46499">
    <property type="entry name" value="QUEUINE TRNA-RIBOSYLTRANSFERASE"/>
    <property type="match status" value="1"/>
</dbReference>
<dbReference type="UniPathway" id="UPA00392"/>
<feature type="binding site" evidence="7">
    <location>
        <position position="306"/>
    </location>
    <ligand>
        <name>Zn(2+)</name>
        <dbReference type="ChEBI" id="CHEBI:29105"/>
    </ligand>
</feature>
<feature type="binding site" evidence="7">
    <location>
        <position position="213"/>
    </location>
    <ligand>
        <name>substrate</name>
    </ligand>
</feature>
<comment type="function">
    <text evidence="7">Catalyzes the base-exchange of a guanine (G) residue with the queuine precursor 7-aminomethyl-7-deazaguanine (PreQ1) at position 34 (anticodon wobble position) in tRNAs with GU(N) anticodons (tRNA-Asp, -Asn, -His and -Tyr). Catalysis occurs through a double-displacement mechanism. The nucleophile active site attacks the C1' of nucleotide 34 to detach the guanine base from the RNA, forming a covalent enzyme-RNA intermediate. The proton acceptor active site deprotonates the incoming PreQ1, allowing a nucleophilic attack on the C1' of the ribose to form the product. After dissociation, two additional enzymatic reactions on the tRNA convert PreQ1 to queuine (Q), resulting in the hypermodified nucleoside queuosine (7-(((4,5-cis-dihydroxy-2-cyclopenten-1-yl)amino)methyl)-7-deazaguanosine).</text>
</comment>
<dbReference type="RefSeq" id="WP_165107067.1">
    <property type="nucleotide sequence ID" value="NZ_JAAKYA010000051.1"/>
</dbReference>
<keyword evidence="10" id="KW-1185">Reference proteome</keyword>
<dbReference type="NCBIfam" id="TIGR00430">
    <property type="entry name" value="Q_tRNA_tgt"/>
    <property type="match status" value="1"/>
</dbReference>
<evidence type="ECO:0000256" key="2">
    <source>
        <dbReference type="ARBA" id="ARBA00022676"/>
    </source>
</evidence>
<reference evidence="9 10" key="1">
    <citation type="submission" date="2020-02" db="EMBL/GenBank/DDBJ databases">
        <title>Draft genome sequence of Limisphaera ngatamarikiensis NGM72.4T, a thermophilic Verrucomicrobia grouped in subdivision 3.</title>
        <authorList>
            <person name="Carere C.R."/>
            <person name="Steen J."/>
            <person name="Hugenholtz P."/>
            <person name="Stott M.B."/>
        </authorList>
    </citation>
    <scope>NUCLEOTIDE SEQUENCE [LARGE SCALE GENOMIC DNA]</scope>
    <source>
        <strain evidence="9 10">NGM72.4</strain>
    </source>
</reference>
<feature type="binding site" evidence="7">
    <location>
        <begin position="90"/>
        <end position="94"/>
    </location>
    <ligand>
        <name>substrate</name>
    </ligand>
</feature>
<name>A0A6M1RUZ7_9BACT</name>
<comment type="subunit">
    <text evidence="7">Homodimer. Within each dimer, one monomer is responsible for RNA recognition and catalysis, while the other monomer binds to the replacement base PreQ1.</text>
</comment>
<dbReference type="AlphaFoldDB" id="A0A6M1RUZ7"/>
<dbReference type="GO" id="GO:0008616">
    <property type="term" value="P:tRNA queuosine(34) biosynthetic process"/>
    <property type="evidence" value="ECO:0007669"/>
    <property type="project" value="UniProtKB-UniRule"/>
</dbReference>
<dbReference type="GO" id="GO:0046872">
    <property type="term" value="F:metal ion binding"/>
    <property type="evidence" value="ECO:0007669"/>
    <property type="project" value="UniProtKB-KW"/>
</dbReference>
<comment type="pathway">
    <text evidence="1 7">tRNA modification; tRNA-queuosine biosynthesis.</text>
</comment>
<organism evidence="9 10">
    <name type="scientific">Limisphaera ngatamarikiensis</name>
    <dbReference type="NCBI Taxonomy" id="1324935"/>
    <lineage>
        <taxon>Bacteria</taxon>
        <taxon>Pseudomonadati</taxon>
        <taxon>Verrucomicrobiota</taxon>
        <taxon>Verrucomicrobiia</taxon>
        <taxon>Limisphaerales</taxon>
        <taxon>Limisphaeraceae</taxon>
        <taxon>Limisphaera</taxon>
    </lineage>
</organism>
<accession>A0A6M1RUZ7</accession>
<feature type="binding site" evidence="7">
    <location>
        <position position="303"/>
    </location>
    <ligand>
        <name>Zn(2+)</name>
        <dbReference type="ChEBI" id="CHEBI:29105"/>
    </ligand>
</feature>
<feature type="binding site" evidence="7">
    <location>
        <position position="301"/>
    </location>
    <ligand>
        <name>Zn(2+)</name>
        <dbReference type="ChEBI" id="CHEBI:29105"/>
    </ligand>
</feature>
<dbReference type="PANTHER" id="PTHR46499:SF1">
    <property type="entry name" value="QUEUINE TRNA-RIBOSYLTRANSFERASE"/>
    <property type="match status" value="1"/>
</dbReference>
<feature type="active site" description="Proton acceptor" evidence="7">
    <location>
        <position position="90"/>
    </location>
</feature>
<dbReference type="Pfam" id="PF01702">
    <property type="entry name" value="TGT"/>
    <property type="match status" value="1"/>
</dbReference>
<evidence type="ECO:0000256" key="7">
    <source>
        <dbReference type="HAMAP-Rule" id="MF_00168"/>
    </source>
</evidence>
<evidence type="ECO:0000256" key="5">
    <source>
        <dbReference type="ARBA" id="ARBA00022785"/>
    </source>
</evidence>
<dbReference type="NCBIfam" id="TIGR00449">
    <property type="entry name" value="tgt_general"/>
    <property type="match status" value="1"/>
</dbReference>
<dbReference type="InterPro" id="IPR004803">
    <property type="entry name" value="TGT"/>
</dbReference>
<keyword evidence="3 7" id="KW-0808">Transferase</keyword>
<dbReference type="EC" id="2.4.2.29" evidence="7"/>
<gene>
    <name evidence="7 9" type="primary">tgt</name>
    <name evidence="9" type="ORF">G4L39_07255</name>
</gene>
<dbReference type="EMBL" id="JAAKYA010000051">
    <property type="protein sequence ID" value="NGO39194.1"/>
    <property type="molecule type" value="Genomic_DNA"/>
</dbReference>
<dbReference type="Gene3D" id="3.20.20.105">
    <property type="entry name" value="Queuine tRNA-ribosyltransferase-like"/>
    <property type="match status" value="1"/>
</dbReference>
<evidence type="ECO:0000313" key="9">
    <source>
        <dbReference type="EMBL" id="NGO39194.1"/>
    </source>
</evidence>
<keyword evidence="4 7" id="KW-0819">tRNA processing</keyword>
<dbReference type="FunFam" id="3.20.20.105:FF:000001">
    <property type="entry name" value="Queuine tRNA-ribosyltransferase"/>
    <property type="match status" value="1"/>
</dbReference>
<keyword evidence="7" id="KW-0862">Zinc</keyword>
<evidence type="ECO:0000259" key="8">
    <source>
        <dbReference type="Pfam" id="PF01702"/>
    </source>
</evidence>
<dbReference type="Proteomes" id="UP000477311">
    <property type="component" value="Unassembled WGS sequence"/>
</dbReference>
<comment type="caution">
    <text evidence="9">The sequence shown here is derived from an EMBL/GenBank/DDBJ whole genome shotgun (WGS) entry which is preliminary data.</text>
</comment>
<dbReference type="HAMAP" id="MF_00168">
    <property type="entry name" value="Q_tRNA_Tgt"/>
    <property type="match status" value="1"/>
</dbReference>
<evidence type="ECO:0000313" key="10">
    <source>
        <dbReference type="Proteomes" id="UP000477311"/>
    </source>
</evidence>
<comment type="cofactor">
    <cofactor evidence="7">
        <name>Zn(2+)</name>
        <dbReference type="ChEBI" id="CHEBI:29105"/>
    </cofactor>
    <text evidence="7">Binds 1 zinc ion per subunit.</text>
</comment>